<comment type="caution">
    <text evidence="1">The sequence shown here is derived from an EMBL/GenBank/DDBJ whole genome shotgun (WGS) entry which is preliminary data.</text>
</comment>
<name>A0A9D4E8P6_DREPO</name>
<gene>
    <name evidence="1" type="ORF">DPMN_176231</name>
</gene>
<sequence>MVYIIHDVGTVCFRHLGQQRQYHPLKHGFHEWFGSPNCHFGPYDNKVTPNIPVYKDAEMAGRY</sequence>
<dbReference type="AlphaFoldDB" id="A0A9D4E8P6"/>
<organism evidence="1 2">
    <name type="scientific">Dreissena polymorpha</name>
    <name type="common">Zebra mussel</name>
    <name type="synonym">Mytilus polymorpha</name>
    <dbReference type="NCBI Taxonomy" id="45954"/>
    <lineage>
        <taxon>Eukaryota</taxon>
        <taxon>Metazoa</taxon>
        <taxon>Spiralia</taxon>
        <taxon>Lophotrochozoa</taxon>
        <taxon>Mollusca</taxon>
        <taxon>Bivalvia</taxon>
        <taxon>Autobranchia</taxon>
        <taxon>Heteroconchia</taxon>
        <taxon>Euheterodonta</taxon>
        <taxon>Imparidentia</taxon>
        <taxon>Neoheterodontei</taxon>
        <taxon>Myida</taxon>
        <taxon>Dreissenoidea</taxon>
        <taxon>Dreissenidae</taxon>
        <taxon>Dreissena</taxon>
    </lineage>
</organism>
<protein>
    <submittedName>
        <fullName evidence="1">Uncharacterized protein</fullName>
    </submittedName>
</protein>
<evidence type="ECO:0000313" key="2">
    <source>
        <dbReference type="Proteomes" id="UP000828390"/>
    </source>
</evidence>
<proteinExistence type="predicted"/>
<dbReference type="Gene3D" id="3.40.720.10">
    <property type="entry name" value="Alkaline Phosphatase, subunit A"/>
    <property type="match status" value="1"/>
</dbReference>
<dbReference type="InterPro" id="IPR017850">
    <property type="entry name" value="Alkaline_phosphatase_core_sf"/>
</dbReference>
<evidence type="ECO:0000313" key="1">
    <source>
        <dbReference type="EMBL" id="KAH3774838.1"/>
    </source>
</evidence>
<keyword evidence="2" id="KW-1185">Reference proteome</keyword>
<reference evidence="1" key="2">
    <citation type="submission" date="2020-11" db="EMBL/GenBank/DDBJ databases">
        <authorList>
            <person name="McCartney M.A."/>
            <person name="Auch B."/>
            <person name="Kono T."/>
            <person name="Mallez S."/>
            <person name="Becker A."/>
            <person name="Gohl D.M."/>
            <person name="Silverstein K.A.T."/>
            <person name="Koren S."/>
            <person name="Bechman K.B."/>
            <person name="Herman A."/>
            <person name="Abrahante J.E."/>
            <person name="Garbe J."/>
        </authorList>
    </citation>
    <scope>NUCLEOTIDE SEQUENCE</scope>
    <source>
        <strain evidence="1">Duluth1</strain>
        <tissue evidence="1">Whole animal</tissue>
    </source>
</reference>
<dbReference type="EMBL" id="JAIWYP010000009">
    <property type="protein sequence ID" value="KAH3774838.1"/>
    <property type="molecule type" value="Genomic_DNA"/>
</dbReference>
<dbReference type="Proteomes" id="UP000828390">
    <property type="component" value="Unassembled WGS sequence"/>
</dbReference>
<accession>A0A9D4E8P6</accession>
<reference evidence="1" key="1">
    <citation type="journal article" date="2019" name="bioRxiv">
        <title>The Genome of the Zebra Mussel, Dreissena polymorpha: A Resource for Invasive Species Research.</title>
        <authorList>
            <person name="McCartney M.A."/>
            <person name="Auch B."/>
            <person name="Kono T."/>
            <person name="Mallez S."/>
            <person name="Zhang Y."/>
            <person name="Obille A."/>
            <person name="Becker A."/>
            <person name="Abrahante J.E."/>
            <person name="Garbe J."/>
            <person name="Badalamenti J.P."/>
            <person name="Herman A."/>
            <person name="Mangelson H."/>
            <person name="Liachko I."/>
            <person name="Sullivan S."/>
            <person name="Sone E.D."/>
            <person name="Koren S."/>
            <person name="Silverstein K.A.T."/>
            <person name="Beckman K.B."/>
            <person name="Gohl D.M."/>
        </authorList>
    </citation>
    <scope>NUCLEOTIDE SEQUENCE</scope>
    <source>
        <strain evidence="1">Duluth1</strain>
        <tissue evidence="1">Whole animal</tissue>
    </source>
</reference>